<dbReference type="CDD" id="cd00082">
    <property type="entry name" value="HisKA"/>
    <property type="match status" value="1"/>
</dbReference>
<dbReference type="Proteomes" id="UP000510888">
    <property type="component" value="Plasmid PPGU16_p2"/>
</dbReference>
<name>A0A7I8C0Y7_9BURK</name>
<evidence type="ECO:0000256" key="7">
    <source>
        <dbReference type="ARBA" id="ARBA00022840"/>
    </source>
</evidence>
<evidence type="ECO:0000256" key="10">
    <source>
        <dbReference type="SAM" id="MobiDB-lite"/>
    </source>
</evidence>
<dbReference type="Pfam" id="PF02518">
    <property type="entry name" value="HATPase_c"/>
    <property type="match status" value="1"/>
</dbReference>
<proteinExistence type="predicted"/>
<feature type="transmembrane region" description="Helical" evidence="11">
    <location>
        <begin position="209"/>
        <end position="232"/>
    </location>
</feature>
<dbReference type="CDD" id="cd00075">
    <property type="entry name" value="HATPase"/>
    <property type="match status" value="1"/>
</dbReference>
<dbReference type="Pfam" id="PF00512">
    <property type="entry name" value="HisKA"/>
    <property type="match status" value="1"/>
</dbReference>
<evidence type="ECO:0000256" key="1">
    <source>
        <dbReference type="ARBA" id="ARBA00000085"/>
    </source>
</evidence>
<evidence type="ECO:0000256" key="6">
    <source>
        <dbReference type="ARBA" id="ARBA00022777"/>
    </source>
</evidence>
<dbReference type="KEGG" id="plad:PPGU16_77940"/>
<evidence type="ECO:0000313" key="14">
    <source>
        <dbReference type="Proteomes" id="UP000510888"/>
    </source>
</evidence>
<sequence length="526" mass="56028">MPHNQMGERVTRTAVSTQLAILWSLVATLCLALIGVVLLVTLSAQGQQIALAQQQSLAACDAVASRYDLSLQTPGAANLDLMHAVLDIVLARMEGVEGGFWSPPPSTPNPAQPPVPPGRAAGATTSGFLAYAFPSYQGSGIKRDIPEAETPLILDALTAASRGARVAARTVRNGQDAVLATACPVAGHPGLYVWMLTRARPALGVLGETSVTVLAVVLAVLLGVSLYLAIALRNWRRKLDQLERALSVAGEAEASQEVPLPGERDLDRIAQSVNRYLARTRTLQQQALKLEAQLAQAERFAALGKLAAQVAHEIRNPTGAMRLKAENALAGDSARQQSALRSILGQLERIESQVASLLALTQPVILHYEPVDLSSWVHEVIDAHRESALVRRITLSADVAPSAHPDGSGAGRPVFDAAHVRRAVDNLLLNALQHAPDGGRVTLDASRLRSPSVDRLLVHVTDDGPGVPEAERERIFEPFITGRAEGSGLGLALVREVASAHRGRAYHAQTNAHTCFVIDIPWQPSS</sequence>
<feature type="transmembrane region" description="Helical" evidence="11">
    <location>
        <begin position="20"/>
        <end position="42"/>
    </location>
</feature>
<gene>
    <name evidence="13" type="ORF">PPGU16_77940</name>
</gene>
<dbReference type="InterPro" id="IPR003661">
    <property type="entry name" value="HisK_dim/P_dom"/>
</dbReference>
<dbReference type="Gene3D" id="1.10.287.130">
    <property type="match status" value="1"/>
</dbReference>
<protein>
    <recommendedName>
        <fullName evidence="2">histidine kinase</fullName>
        <ecNumber evidence="2">2.7.13.3</ecNumber>
    </recommendedName>
</protein>
<dbReference type="EMBL" id="AP023177">
    <property type="protein sequence ID" value="BCF94727.1"/>
    <property type="molecule type" value="Genomic_DNA"/>
</dbReference>
<accession>A0A7I8C0Y7</accession>
<evidence type="ECO:0000256" key="2">
    <source>
        <dbReference type="ARBA" id="ARBA00012438"/>
    </source>
</evidence>
<dbReference type="AlphaFoldDB" id="A0A7I8C0Y7"/>
<dbReference type="SUPFAM" id="SSF47384">
    <property type="entry name" value="Homodimeric domain of signal transducing histidine kinase"/>
    <property type="match status" value="1"/>
</dbReference>
<dbReference type="GO" id="GO:0000155">
    <property type="term" value="F:phosphorelay sensor kinase activity"/>
    <property type="evidence" value="ECO:0007669"/>
    <property type="project" value="InterPro"/>
</dbReference>
<evidence type="ECO:0000313" key="13">
    <source>
        <dbReference type="EMBL" id="BCF94727.1"/>
    </source>
</evidence>
<organism evidence="13 14">
    <name type="scientific">Paraburkholderia largidicola</name>
    <dbReference type="NCBI Taxonomy" id="3014751"/>
    <lineage>
        <taxon>Bacteria</taxon>
        <taxon>Pseudomonadati</taxon>
        <taxon>Pseudomonadota</taxon>
        <taxon>Betaproteobacteria</taxon>
        <taxon>Burkholderiales</taxon>
        <taxon>Burkholderiaceae</taxon>
        <taxon>Paraburkholderia</taxon>
    </lineage>
</organism>
<evidence type="ECO:0000256" key="11">
    <source>
        <dbReference type="SAM" id="Phobius"/>
    </source>
</evidence>
<evidence type="ECO:0000256" key="5">
    <source>
        <dbReference type="ARBA" id="ARBA00022741"/>
    </source>
</evidence>
<keyword evidence="7" id="KW-0067">ATP-binding</keyword>
<dbReference type="InterPro" id="IPR005467">
    <property type="entry name" value="His_kinase_dom"/>
</dbReference>
<keyword evidence="14" id="KW-1185">Reference proteome</keyword>
<dbReference type="Gene3D" id="3.30.565.10">
    <property type="entry name" value="Histidine kinase-like ATPase, C-terminal domain"/>
    <property type="match status" value="1"/>
</dbReference>
<keyword evidence="11" id="KW-0812">Transmembrane</keyword>
<dbReference type="EC" id="2.7.13.3" evidence="2"/>
<feature type="region of interest" description="Disordered" evidence="10">
    <location>
        <begin position="100"/>
        <end position="119"/>
    </location>
</feature>
<keyword evidence="11" id="KW-0472">Membrane</keyword>
<dbReference type="InterPro" id="IPR003594">
    <property type="entry name" value="HATPase_dom"/>
</dbReference>
<dbReference type="PANTHER" id="PTHR43065:SF10">
    <property type="entry name" value="PEROXIDE STRESS-ACTIVATED HISTIDINE KINASE MAK3"/>
    <property type="match status" value="1"/>
</dbReference>
<comment type="catalytic activity">
    <reaction evidence="1">
        <text>ATP + protein L-histidine = ADP + protein N-phospho-L-histidine.</text>
        <dbReference type="EC" id="2.7.13.3"/>
    </reaction>
</comment>
<dbReference type="PRINTS" id="PR00344">
    <property type="entry name" value="BCTRLSENSOR"/>
</dbReference>
<dbReference type="InterPro" id="IPR004358">
    <property type="entry name" value="Sig_transdc_His_kin-like_C"/>
</dbReference>
<dbReference type="SMART" id="SM00388">
    <property type="entry name" value="HisKA"/>
    <property type="match status" value="1"/>
</dbReference>
<dbReference type="PROSITE" id="PS50109">
    <property type="entry name" value="HIS_KIN"/>
    <property type="match status" value="1"/>
</dbReference>
<keyword evidence="5" id="KW-0547">Nucleotide-binding</keyword>
<dbReference type="InterPro" id="IPR036890">
    <property type="entry name" value="HATPase_C_sf"/>
</dbReference>
<feature type="domain" description="Histidine kinase" evidence="12">
    <location>
        <begin position="309"/>
        <end position="524"/>
    </location>
</feature>
<keyword evidence="3" id="KW-0597">Phosphoprotein</keyword>
<keyword evidence="13" id="KW-0614">Plasmid</keyword>
<reference evidence="13 14" key="1">
    <citation type="journal article" date="2020" name="Genes (Basel)">
        <title>Genomic Comparison of Insect Gut Symbionts from Divergent Burkholderia Subclades.</title>
        <authorList>
            <person name="Takeshita K."/>
            <person name="Kikuchi Y."/>
        </authorList>
    </citation>
    <scope>NUCLEOTIDE SEQUENCE [LARGE SCALE GENOMIC DNA]</scope>
    <source>
        <strain evidence="13 14">PGU16</strain>
        <plasmid evidence="13 14">PPGU16_p2</plasmid>
    </source>
</reference>
<keyword evidence="11" id="KW-1133">Transmembrane helix</keyword>
<feature type="compositionally biased region" description="Pro residues" evidence="10">
    <location>
        <begin position="102"/>
        <end position="117"/>
    </location>
</feature>
<dbReference type="GO" id="GO:0005524">
    <property type="term" value="F:ATP binding"/>
    <property type="evidence" value="ECO:0007669"/>
    <property type="project" value="UniProtKB-KW"/>
</dbReference>
<keyword evidence="6" id="KW-0418">Kinase</keyword>
<evidence type="ECO:0000259" key="12">
    <source>
        <dbReference type="PROSITE" id="PS50109"/>
    </source>
</evidence>
<dbReference type="SMART" id="SM00387">
    <property type="entry name" value="HATPase_c"/>
    <property type="match status" value="1"/>
</dbReference>
<keyword evidence="9" id="KW-0175">Coiled coil</keyword>
<evidence type="ECO:0000256" key="3">
    <source>
        <dbReference type="ARBA" id="ARBA00022553"/>
    </source>
</evidence>
<keyword evidence="8" id="KW-0902">Two-component regulatory system</keyword>
<feature type="transmembrane region" description="Helical" evidence="11">
    <location>
        <begin position="177"/>
        <end position="197"/>
    </location>
</feature>
<evidence type="ECO:0000256" key="4">
    <source>
        <dbReference type="ARBA" id="ARBA00022679"/>
    </source>
</evidence>
<evidence type="ECO:0000256" key="8">
    <source>
        <dbReference type="ARBA" id="ARBA00023012"/>
    </source>
</evidence>
<dbReference type="SUPFAM" id="SSF55874">
    <property type="entry name" value="ATPase domain of HSP90 chaperone/DNA topoisomerase II/histidine kinase"/>
    <property type="match status" value="1"/>
</dbReference>
<dbReference type="InterPro" id="IPR036097">
    <property type="entry name" value="HisK_dim/P_sf"/>
</dbReference>
<geneLocation type="plasmid" evidence="13 14">
    <name>PPGU16_p2</name>
</geneLocation>
<dbReference type="PANTHER" id="PTHR43065">
    <property type="entry name" value="SENSOR HISTIDINE KINASE"/>
    <property type="match status" value="1"/>
</dbReference>
<feature type="coiled-coil region" evidence="9">
    <location>
        <begin position="232"/>
        <end position="300"/>
    </location>
</feature>
<evidence type="ECO:0000256" key="9">
    <source>
        <dbReference type="SAM" id="Coils"/>
    </source>
</evidence>
<keyword evidence="4" id="KW-0808">Transferase</keyword>